<dbReference type="InterPro" id="IPR017452">
    <property type="entry name" value="GPCR_Rhodpsn_7TM"/>
</dbReference>
<dbReference type="PROSITE" id="PS50262">
    <property type="entry name" value="G_PROTEIN_RECEP_F1_2"/>
    <property type="match status" value="1"/>
</dbReference>
<reference evidence="10" key="1">
    <citation type="submission" date="2016-06" db="UniProtKB">
        <authorList>
            <consortium name="WormBaseParasite"/>
        </authorList>
    </citation>
    <scope>IDENTIFICATION</scope>
</reference>
<feature type="transmembrane region" description="Helical" evidence="6">
    <location>
        <begin position="202"/>
        <end position="220"/>
    </location>
</feature>
<proteinExistence type="predicted"/>
<dbReference type="Gene3D" id="1.20.1070.10">
    <property type="entry name" value="Rhodopsin 7-helix transmembrane proteins"/>
    <property type="match status" value="1"/>
</dbReference>
<evidence type="ECO:0000313" key="10">
    <source>
        <dbReference type="WBParaSite" id="SBAD_0000432801-mRNA-1"/>
    </source>
</evidence>
<evidence type="ECO:0000256" key="6">
    <source>
        <dbReference type="SAM" id="Phobius"/>
    </source>
</evidence>
<dbReference type="OrthoDB" id="9894375at2759"/>
<dbReference type="InterPro" id="IPR000276">
    <property type="entry name" value="GPCR_Rhodpsn"/>
</dbReference>
<keyword evidence="3 6" id="KW-0812">Transmembrane</keyword>
<dbReference type="Pfam" id="PF00001">
    <property type="entry name" value="7tm_1"/>
    <property type="match status" value="1"/>
</dbReference>
<dbReference type="WBParaSite" id="SBAD_0000432801-mRNA-1">
    <property type="protein sequence ID" value="SBAD_0000432801-mRNA-1"/>
    <property type="gene ID" value="SBAD_0000432801"/>
</dbReference>
<evidence type="ECO:0000256" key="1">
    <source>
        <dbReference type="ARBA" id="ARBA00004651"/>
    </source>
</evidence>
<keyword evidence="9" id="KW-1185">Reference proteome</keyword>
<dbReference type="AlphaFoldDB" id="A0A183IKK1"/>
<name>A0A183IKK1_9BILA</name>
<sequence>MIVKKYVIRSRETAIDYQCVLMTLDSFRLGGALTGCAHVVMISINHHLLISRPLLYYQIFSRSKVCIALALLWILPTAASMTYLSAFPRLGFRSPDGLCSGAAIHHNFTYRISVSSFILASIAVTFLIYISMLRSLKNRRLRFAKQSSKALSLRLKKRRQMLLTVLYVWLAFLIGWMPACIFTALFCFSCPFHYIIGDGDVLYFRFSVVAGCCILLKGLVNPFIYALRIPEIAADFKRLFRLKTADSQNRLSGSRSSILLMFSKAGLDKSKVDLITDTLTKAYFSYDSSS</sequence>
<keyword evidence="4 6" id="KW-1133">Transmembrane helix</keyword>
<dbReference type="EMBL" id="UZAM01008151">
    <property type="protein sequence ID" value="VDP03504.1"/>
    <property type="molecule type" value="Genomic_DNA"/>
</dbReference>
<evidence type="ECO:0000313" key="9">
    <source>
        <dbReference type="Proteomes" id="UP000270296"/>
    </source>
</evidence>
<keyword evidence="5 6" id="KW-0472">Membrane</keyword>
<feature type="transmembrane region" description="Helical" evidence="6">
    <location>
        <begin position="163"/>
        <end position="196"/>
    </location>
</feature>
<evidence type="ECO:0000256" key="2">
    <source>
        <dbReference type="ARBA" id="ARBA00022475"/>
    </source>
</evidence>
<dbReference type="GO" id="GO:0004930">
    <property type="term" value="F:G protein-coupled receptor activity"/>
    <property type="evidence" value="ECO:0007669"/>
    <property type="project" value="InterPro"/>
</dbReference>
<dbReference type="PANTHER" id="PTHR22750">
    <property type="entry name" value="G-PROTEIN COUPLED RECEPTOR"/>
    <property type="match status" value="1"/>
</dbReference>
<evidence type="ECO:0000256" key="3">
    <source>
        <dbReference type="ARBA" id="ARBA00022692"/>
    </source>
</evidence>
<feature type="transmembrane region" description="Helical" evidence="6">
    <location>
        <begin position="65"/>
        <end position="88"/>
    </location>
</feature>
<feature type="domain" description="G-protein coupled receptors family 1 profile" evidence="7">
    <location>
        <begin position="39"/>
        <end position="225"/>
    </location>
</feature>
<evidence type="ECO:0000256" key="5">
    <source>
        <dbReference type="ARBA" id="ARBA00023136"/>
    </source>
</evidence>
<organism evidence="10">
    <name type="scientific">Soboliphyme baturini</name>
    <dbReference type="NCBI Taxonomy" id="241478"/>
    <lineage>
        <taxon>Eukaryota</taxon>
        <taxon>Metazoa</taxon>
        <taxon>Ecdysozoa</taxon>
        <taxon>Nematoda</taxon>
        <taxon>Enoplea</taxon>
        <taxon>Dorylaimia</taxon>
        <taxon>Dioctophymatida</taxon>
        <taxon>Dioctophymatoidea</taxon>
        <taxon>Soboliphymatidae</taxon>
        <taxon>Soboliphyme</taxon>
    </lineage>
</organism>
<evidence type="ECO:0000256" key="4">
    <source>
        <dbReference type="ARBA" id="ARBA00022989"/>
    </source>
</evidence>
<dbReference type="GO" id="GO:0005886">
    <property type="term" value="C:plasma membrane"/>
    <property type="evidence" value="ECO:0007669"/>
    <property type="project" value="UniProtKB-SubCell"/>
</dbReference>
<gene>
    <name evidence="8" type="ORF">SBAD_LOCUS4147</name>
</gene>
<accession>A0A183IKK1</accession>
<dbReference type="Proteomes" id="UP000270296">
    <property type="component" value="Unassembled WGS sequence"/>
</dbReference>
<feature type="transmembrane region" description="Helical" evidence="6">
    <location>
        <begin position="108"/>
        <end position="130"/>
    </location>
</feature>
<reference evidence="8 9" key="2">
    <citation type="submission" date="2018-11" db="EMBL/GenBank/DDBJ databases">
        <authorList>
            <consortium name="Pathogen Informatics"/>
        </authorList>
    </citation>
    <scope>NUCLEOTIDE SEQUENCE [LARGE SCALE GENOMIC DNA]</scope>
</reference>
<comment type="subcellular location">
    <subcellularLocation>
        <location evidence="1">Cell membrane</location>
        <topology evidence="1">Multi-pass membrane protein</topology>
    </subcellularLocation>
</comment>
<evidence type="ECO:0000259" key="7">
    <source>
        <dbReference type="PROSITE" id="PS50262"/>
    </source>
</evidence>
<evidence type="ECO:0000313" key="8">
    <source>
        <dbReference type="EMBL" id="VDP03504.1"/>
    </source>
</evidence>
<protein>
    <submittedName>
        <fullName evidence="10">G_PROTEIN_RECEP_F1_2 domain-containing protein</fullName>
    </submittedName>
</protein>
<dbReference type="CDD" id="cd00637">
    <property type="entry name" value="7tm_classA_rhodopsin-like"/>
    <property type="match status" value="1"/>
</dbReference>
<keyword evidence="2" id="KW-1003">Cell membrane</keyword>
<dbReference type="SUPFAM" id="SSF81321">
    <property type="entry name" value="Family A G protein-coupled receptor-like"/>
    <property type="match status" value="1"/>
</dbReference>